<dbReference type="AlphaFoldDB" id="A0AA86NYP9"/>
<proteinExistence type="predicted"/>
<dbReference type="GO" id="GO:0005524">
    <property type="term" value="F:ATP binding"/>
    <property type="evidence" value="ECO:0007669"/>
    <property type="project" value="InterPro"/>
</dbReference>
<dbReference type="Pfam" id="PF08477">
    <property type="entry name" value="Roc"/>
    <property type="match status" value="1"/>
</dbReference>
<dbReference type="Pfam" id="PF00069">
    <property type="entry name" value="Pkinase"/>
    <property type="match status" value="1"/>
</dbReference>
<dbReference type="SUPFAM" id="SSF56112">
    <property type="entry name" value="Protein kinase-like (PK-like)"/>
    <property type="match status" value="1"/>
</dbReference>
<accession>A0AA86NYP9</accession>
<dbReference type="SMART" id="SM00220">
    <property type="entry name" value="S_TKc"/>
    <property type="match status" value="1"/>
</dbReference>
<evidence type="ECO:0000313" key="2">
    <source>
        <dbReference type="EMBL" id="CAI9928454.1"/>
    </source>
</evidence>
<dbReference type="Gene3D" id="1.10.510.10">
    <property type="entry name" value="Transferase(Phosphotransferase) domain 1"/>
    <property type="match status" value="1"/>
</dbReference>
<dbReference type="PANTHER" id="PTHR44167">
    <property type="entry name" value="OVARIAN-SPECIFIC SERINE/THREONINE-PROTEIN KINASE LOK-RELATED"/>
    <property type="match status" value="1"/>
</dbReference>
<dbReference type="PANTHER" id="PTHR44167:SF24">
    <property type="entry name" value="SERINE_THREONINE-PROTEIN KINASE CHK2"/>
    <property type="match status" value="1"/>
</dbReference>
<gene>
    <name evidence="2" type="ORF">HINF_LOCUS16099</name>
    <name evidence="3" type="ORF">HINF_LOCUS44645</name>
    <name evidence="4" type="ORF">HINF_LOCUS66921</name>
    <name evidence="5" type="ORF">HINF_LOCUS75617</name>
</gene>
<feature type="domain" description="Protein kinase" evidence="1">
    <location>
        <begin position="1"/>
        <end position="152"/>
    </location>
</feature>
<keyword evidence="2" id="KW-0418">Kinase</keyword>
<keyword evidence="2" id="KW-0808">Transferase</keyword>
<dbReference type="SMART" id="SM00175">
    <property type="entry name" value="RAB"/>
    <property type="match status" value="1"/>
</dbReference>
<dbReference type="PROSITE" id="PS50011">
    <property type="entry name" value="PROTEIN_KINASE_DOM"/>
    <property type="match status" value="1"/>
</dbReference>
<dbReference type="EMBL" id="CATOUU010000400">
    <property type="protein sequence ID" value="CAI9928454.1"/>
    <property type="molecule type" value="Genomic_DNA"/>
</dbReference>
<dbReference type="PRINTS" id="PR00449">
    <property type="entry name" value="RASTRNSFRMNG"/>
</dbReference>
<evidence type="ECO:0000313" key="5">
    <source>
        <dbReference type="EMBL" id="CAL6109803.1"/>
    </source>
</evidence>
<organism evidence="2">
    <name type="scientific">Hexamita inflata</name>
    <dbReference type="NCBI Taxonomy" id="28002"/>
    <lineage>
        <taxon>Eukaryota</taxon>
        <taxon>Metamonada</taxon>
        <taxon>Diplomonadida</taxon>
        <taxon>Hexamitidae</taxon>
        <taxon>Hexamitinae</taxon>
        <taxon>Hexamita</taxon>
    </lineage>
</organism>
<protein>
    <submittedName>
        <fullName evidence="2">Kinase</fullName>
    </submittedName>
</protein>
<keyword evidence="6" id="KW-1185">Reference proteome</keyword>
<evidence type="ECO:0000313" key="6">
    <source>
        <dbReference type="Proteomes" id="UP001642409"/>
    </source>
</evidence>
<comment type="caution">
    <text evidence="2">The sequence shown here is derived from an EMBL/GenBank/DDBJ whole genome shotgun (WGS) entry which is preliminary data.</text>
</comment>
<dbReference type="Gene3D" id="3.40.50.300">
    <property type="entry name" value="P-loop containing nucleotide triphosphate hydrolases"/>
    <property type="match status" value="1"/>
</dbReference>
<dbReference type="InterPro" id="IPR011009">
    <property type="entry name" value="Kinase-like_dom_sf"/>
</dbReference>
<evidence type="ECO:0000259" key="1">
    <source>
        <dbReference type="PROSITE" id="PS50011"/>
    </source>
</evidence>
<dbReference type="GO" id="GO:0004672">
    <property type="term" value="F:protein kinase activity"/>
    <property type="evidence" value="ECO:0007669"/>
    <property type="project" value="InterPro"/>
</dbReference>
<dbReference type="InterPro" id="IPR027417">
    <property type="entry name" value="P-loop_NTPase"/>
</dbReference>
<dbReference type="EMBL" id="CATOUU010000881">
    <property type="protein sequence ID" value="CAI9957000.1"/>
    <property type="molecule type" value="Genomic_DNA"/>
</dbReference>
<dbReference type="SUPFAM" id="SSF52540">
    <property type="entry name" value="P-loop containing nucleoside triphosphate hydrolases"/>
    <property type="match status" value="1"/>
</dbReference>
<dbReference type="EMBL" id="CAXDID020000676">
    <property type="protein sequence ID" value="CAL6109803.1"/>
    <property type="molecule type" value="Genomic_DNA"/>
</dbReference>
<sequence length="321" mass="36906">MHRDLKPENILIKQIDNNHYIVKLIDFGLSKLNKYAQTVVGTTGYMAPEIQMSKNDVIYDERVDMWSAGAVLYFLLHGYSPFIVKGSLRFTYYQAENDMLLPYNYSAGNDLIEIMDKLLQHNIKQRAFANDILEQLQQHNKNNVNLIEHNIIINEIKITFIGDFGVGKTSLIQRFAKTSMQISISSISKLINGNPVNIIFHDTQGTEQMTQSLVPQIFRGSDIVILVYKDIDSYDSLEKWKNTVSQWCQPMYFTICSSFNGYLKNSSDLQLNSRDVESKFDKVLTNILNQYLEKYNPNQQINKVQAKLVVNDSVKKTGKCC</sequence>
<dbReference type="Proteomes" id="UP001642409">
    <property type="component" value="Unassembled WGS sequence"/>
</dbReference>
<reference evidence="4 6" key="2">
    <citation type="submission" date="2024-07" db="EMBL/GenBank/DDBJ databases">
        <authorList>
            <person name="Akdeniz Z."/>
        </authorList>
    </citation>
    <scope>NUCLEOTIDE SEQUENCE [LARGE SCALE GENOMIC DNA]</scope>
</reference>
<name>A0AA86NYP9_9EUKA</name>
<dbReference type="EMBL" id="CAXDID020000457">
    <property type="protein sequence ID" value="CAL6093299.1"/>
    <property type="molecule type" value="Genomic_DNA"/>
</dbReference>
<evidence type="ECO:0000313" key="4">
    <source>
        <dbReference type="EMBL" id="CAL6093299.1"/>
    </source>
</evidence>
<dbReference type="InterPro" id="IPR000719">
    <property type="entry name" value="Prot_kinase_dom"/>
</dbReference>
<dbReference type="PROSITE" id="PS51419">
    <property type="entry name" value="RAB"/>
    <property type="match status" value="1"/>
</dbReference>
<evidence type="ECO:0000313" key="3">
    <source>
        <dbReference type="EMBL" id="CAI9957000.1"/>
    </source>
</evidence>
<reference evidence="2" key="1">
    <citation type="submission" date="2023-06" db="EMBL/GenBank/DDBJ databases">
        <authorList>
            <person name="Kurt Z."/>
        </authorList>
    </citation>
    <scope>NUCLEOTIDE SEQUENCE</scope>
</reference>